<gene>
    <name evidence="1" type="ORF">L798_05424</name>
</gene>
<dbReference type="Proteomes" id="UP000027135">
    <property type="component" value="Unassembled WGS sequence"/>
</dbReference>
<accession>A0A067R9K6</accession>
<reference evidence="1 2" key="1">
    <citation type="journal article" date="2014" name="Nat. Commun.">
        <title>Molecular traces of alternative social organization in a termite genome.</title>
        <authorList>
            <person name="Terrapon N."/>
            <person name="Li C."/>
            <person name="Robertson H.M."/>
            <person name="Ji L."/>
            <person name="Meng X."/>
            <person name="Booth W."/>
            <person name="Chen Z."/>
            <person name="Childers C.P."/>
            <person name="Glastad K.M."/>
            <person name="Gokhale K."/>
            <person name="Gowin J."/>
            <person name="Gronenberg W."/>
            <person name="Hermansen R.A."/>
            <person name="Hu H."/>
            <person name="Hunt B.G."/>
            <person name="Huylmans A.K."/>
            <person name="Khalil S.M."/>
            <person name="Mitchell R.D."/>
            <person name="Munoz-Torres M.C."/>
            <person name="Mustard J.A."/>
            <person name="Pan H."/>
            <person name="Reese J.T."/>
            <person name="Scharf M.E."/>
            <person name="Sun F."/>
            <person name="Vogel H."/>
            <person name="Xiao J."/>
            <person name="Yang W."/>
            <person name="Yang Z."/>
            <person name="Yang Z."/>
            <person name="Zhou J."/>
            <person name="Zhu J."/>
            <person name="Brent C.S."/>
            <person name="Elsik C.G."/>
            <person name="Goodisman M.A."/>
            <person name="Liberles D.A."/>
            <person name="Roe R.M."/>
            <person name="Vargo E.L."/>
            <person name="Vilcinskas A."/>
            <person name="Wang J."/>
            <person name="Bornberg-Bauer E."/>
            <person name="Korb J."/>
            <person name="Zhang G."/>
            <person name="Liebig J."/>
        </authorList>
    </citation>
    <scope>NUCLEOTIDE SEQUENCE [LARGE SCALE GENOMIC DNA]</scope>
    <source>
        <tissue evidence="1">Whole organism</tissue>
    </source>
</reference>
<evidence type="ECO:0000313" key="1">
    <source>
        <dbReference type="EMBL" id="KDR20366.1"/>
    </source>
</evidence>
<protein>
    <submittedName>
        <fullName evidence="1">Uncharacterized protein</fullName>
    </submittedName>
</protein>
<proteinExistence type="predicted"/>
<name>A0A067R9K6_ZOONE</name>
<dbReference type="EMBL" id="KK852606">
    <property type="protein sequence ID" value="KDR20366.1"/>
    <property type="molecule type" value="Genomic_DNA"/>
</dbReference>
<organism evidence="1 2">
    <name type="scientific">Zootermopsis nevadensis</name>
    <name type="common">Dampwood termite</name>
    <dbReference type="NCBI Taxonomy" id="136037"/>
    <lineage>
        <taxon>Eukaryota</taxon>
        <taxon>Metazoa</taxon>
        <taxon>Ecdysozoa</taxon>
        <taxon>Arthropoda</taxon>
        <taxon>Hexapoda</taxon>
        <taxon>Insecta</taxon>
        <taxon>Pterygota</taxon>
        <taxon>Neoptera</taxon>
        <taxon>Polyneoptera</taxon>
        <taxon>Dictyoptera</taxon>
        <taxon>Blattodea</taxon>
        <taxon>Blattoidea</taxon>
        <taxon>Termitoidae</taxon>
        <taxon>Termopsidae</taxon>
        <taxon>Zootermopsis</taxon>
    </lineage>
</organism>
<keyword evidence="2" id="KW-1185">Reference proteome</keyword>
<evidence type="ECO:0000313" key="2">
    <source>
        <dbReference type="Proteomes" id="UP000027135"/>
    </source>
</evidence>
<sequence length="66" mass="7439">MHLVHIATTELQRVSRFMLQNLSQTFGTGERRVSGEEVYTQTFCAGRKTSLMNELLPGTGGYRPVH</sequence>
<dbReference type="InParanoid" id="A0A067R9K6"/>
<dbReference type="AlphaFoldDB" id="A0A067R9K6"/>